<reference evidence="1 2" key="1">
    <citation type="submission" date="2012-11" db="EMBL/GenBank/DDBJ databases">
        <title>Whole genome sequence of Gluconacetobacter europaeus NBRC3261.</title>
        <authorList>
            <person name="Azuma Y."/>
            <person name="Higashiura N."/>
            <person name="Hirakawa H."/>
            <person name="Matsushita K."/>
        </authorList>
    </citation>
    <scope>NUCLEOTIDE SEQUENCE [LARGE SCALE GENOMIC DNA]</scope>
    <source>
        <strain evidence="1 2">NBRC 3261</strain>
    </source>
</reference>
<dbReference type="EMBL" id="BANI01000058">
    <property type="protein sequence ID" value="GAN96351.1"/>
    <property type="molecule type" value="Genomic_DNA"/>
</dbReference>
<accession>A0A0D6Q0R2</accession>
<protein>
    <submittedName>
        <fullName evidence="1">Uncharacterized protein</fullName>
    </submittedName>
</protein>
<evidence type="ECO:0000313" key="2">
    <source>
        <dbReference type="Proteomes" id="UP000032675"/>
    </source>
</evidence>
<name>A0A0D6Q0R2_KOMEU</name>
<evidence type="ECO:0000313" key="1">
    <source>
        <dbReference type="EMBL" id="GAN96351.1"/>
    </source>
</evidence>
<gene>
    <name evidence="1" type="ORF">Geu3261_0064_006</name>
</gene>
<sequence>MFPALYHNRAAGKSAHEFFFIPPVRTPSNNVDKCRAFHDPEMTKGSPGKGLRYRWHGPTMRAGTLPGASCVPGNLIRLIPAEGLVQTIGTMRQI</sequence>
<comment type="caution">
    <text evidence="1">The sequence shown here is derived from an EMBL/GenBank/DDBJ whole genome shotgun (WGS) entry which is preliminary data.</text>
</comment>
<proteinExistence type="predicted"/>
<organism evidence="1 2">
    <name type="scientific">Komagataeibacter europaeus NBRC 3261</name>
    <dbReference type="NCBI Taxonomy" id="1234669"/>
    <lineage>
        <taxon>Bacteria</taxon>
        <taxon>Pseudomonadati</taxon>
        <taxon>Pseudomonadota</taxon>
        <taxon>Alphaproteobacteria</taxon>
        <taxon>Acetobacterales</taxon>
        <taxon>Acetobacteraceae</taxon>
        <taxon>Komagataeibacter</taxon>
    </lineage>
</organism>
<dbReference type="Proteomes" id="UP000032675">
    <property type="component" value="Unassembled WGS sequence"/>
</dbReference>
<dbReference type="AlphaFoldDB" id="A0A0D6Q0R2"/>